<dbReference type="GO" id="GO:0003677">
    <property type="term" value="F:DNA binding"/>
    <property type="evidence" value="ECO:0007669"/>
    <property type="project" value="InterPro"/>
</dbReference>
<feature type="domain" description="UvrD-like helicase ATP-binding" evidence="11">
    <location>
        <begin position="103"/>
        <end position="187"/>
    </location>
</feature>
<dbReference type="GO" id="GO:0000725">
    <property type="term" value="P:recombinational repair"/>
    <property type="evidence" value="ECO:0007669"/>
    <property type="project" value="TreeGrafter"/>
</dbReference>
<reference evidence="13 14" key="1">
    <citation type="journal article" date="2013" name="Genome Announc.">
        <title>Complete genome sequence of Myxococcus stipitatus strain DSM 14675, a fruiting myxobacterium.</title>
        <authorList>
            <person name="Huntley S."/>
            <person name="Kneip S."/>
            <person name="Treuner-Lange A."/>
            <person name="Sogaard-Andersen L."/>
        </authorList>
    </citation>
    <scope>NUCLEOTIDE SEQUENCE [LARGE SCALE GENOMIC DNA]</scope>
    <source>
        <strain evidence="14">DSM 14675 / JCM 12634 / Mx s8</strain>
    </source>
</reference>
<keyword evidence="14" id="KW-1185">Reference proteome</keyword>
<dbReference type="HOGENOM" id="CLU_026436_0_0_7"/>
<evidence type="ECO:0000256" key="10">
    <source>
        <dbReference type="SAM" id="MobiDB-lite"/>
    </source>
</evidence>
<dbReference type="PATRIC" id="fig|1278073.3.peg.4401"/>
<evidence type="ECO:0000256" key="2">
    <source>
        <dbReference type="ARBA" id="ARBA00022801"/>
    </source>
</evidence>
<accession>L7UDE4</accession>
<dbReference type="Pfam" id="PF00580">
    <property type="entry name" value="UvrD-helicase"/>
    <property type="match status" value="1"/>
</dbReference>
<dbReference type="SUPFAM" id="SSF52540">
    <property type="entry name" value="P-loop containing nucleoside triphosphate hydrolases"/>
    <property type="match status" value="1"/>
</dbReference>
<evidence type="ECO:0000256" key="6">
    <source>
        <dbReference type="ARBA" id="ARBA00034617"/>
    </source>
</evidence>
<name>L7UDE4_MYXSD</name>
<dbReference type="EMBL" id="CP004025">
    <property type="protein sequence ID" value="AGC45632.1"/>
    <property type="molecule type" value="Genomic_DNA"/>
</dbReference>
<evidence type="ECO:0000313" key="14">
    <source>
        <dbReference type="Proteomes" id="UP000011131"/>
    </source>
</evidence>
<proteinExistence type="predicted"/>
<dbReference type="InterPro" id="IPR014016">
    <property type="entry name" value="UvrD-like_ATP-bd"/>
</dbReference>
<sequence>MSWRHWNGGRTLSTVKVVVRKSGQVIETVARPLREAEGGPAVVYRRRFWRYAAGSIDLDSRPLAPDEGNGRPAGSAQEERSEPRAVPATDDAGDREAIRTASAGVRMLVEAGPGTGKTEMAAQRIAGLIRAGLSPGQLLVLSFSRSAVRTLTRRLSRVAGPEDRVLEELRHVSIRTFDSWVFRMLRLLGGTPSALLAREHDANIAELTALIAGSRRDDVRALAGDRRHLIVDEFQDLPGVRGELVLALLELLAPPGHPGCGFTILGDPAQAIYGFAARNTAGAVFPGPAEYWKRVLSAYGAGLDVRTLRRNYRANAPLAGLSAKLRGVLLGPRPDEEKLRVIRESIAALPAPTQPIGPDWMLNGDAGNRAVLTRTNGEALRVMQKLFGSEVEGPMIPVRLRAGGHALLPPAWIATLLRRLRSPEPTRSQFTKIYAHVTGQGDMATHLKSLLPPEDVAWARLARASGAAEDTSSISVSDLRARLNWPDAFPDDQPSGEEGVIISTIHQSKGMEFDIVTILDARDDDGAPGEDSEAPAKTSAGEEASVGYVAITRAGGVLERMDGDAIHPPPRSRKFQGERQRLCHWRAGWVNLEMGLRGDLDPFGFVNPVLHDGAAGVESLQEFLLENARRLEGHKVMLCKQMAHGKALWNVHLQRGSSPDRLIGRTAHQLTYDLMRLLSEKGYSLPKTIMNLRIAGVGTVTSEAEFELEEPDRSSRLWLGVSLFGMGDFKPLRKKS</sequence>
<dbReference type="GO" id="GO:0016887">
    <property type="term" value="F:ATP hydrolysis activity"/>
    <property type="evidence" value="ECO:0007669"/>
    <property type="project" value="RHEA"/>
</dbReference>
<evidence type="ECO:0000256" key="5">
    <source>
        <dbReference type="ARBA" id="ARBA00023235"/>
    </source>
</evidence>
<dbReference type="Pfam" id="PF13361">
    <property type="entry name" value="UvrD_C"/>
    <property type="match status" value="1"/>
</dbReference>
<dbReference type="STRING" id="1278073.MYSTI_04334"/>
<keyword evidence="4" id="KW-0067">ATP-binding</keyword>
<evidence type="ECO:0000256" key="1">
    <source>
        <dbReference type="ARBA" id="ARBA00022741"/>
    </source>
</evidence>
<evidence type="ECO:0000313" key="13">
    <source>
        <dbReference type="EMBL" id="AGC45632.1"/>
    </source>
</evidence>
<comment type="catalytic activity">
    <reaction evidence="9">
        <text>ATP + H2O = ADP + phosphate + H(+)</text>
        <dbReference type="Rhea" id="RHEA:13065"/>
        <dbReference type="ChEBI" id="CHEBI:15377"/>
        <dbReference type="ChEBI" id="CHEBI:15378"/>
        <dbReference type="ChEBI" id="CHEBI:30616"/>
        <dbReference type="ChEBI" id="CHEBI:43474"/>
        <dbReference type="ChEBI" id="CHEBI:456216"/>
        <dbReference type="EC" id="5.6.2.4"/>
    </reaction>
</comment>
<keyword evidence="2" id="KW-0378">Hydrolase</keyword>
<dbReference type="PANTHER" id="PTHR11070">
    <property type="entry name" value="UVRD / RECB / PCRA DNA HELICASE FAMILY MEMBER"/>
    <property type="match status" value="1"/>
</dbReference>
<feature type="region of interest" description="Disordered" evidence="10">
    <location>
        <begin position="522"/>
        <end position="542"/>
    </location>
</feature>
<evidence type="ECO:0000256" key="9">
    <source>
        <dbReference type="ARBA" id="ARBA00048988"/>
    </source>
</evidence>
<evidence type="ECO:0000256" key="4">
    <source>
        <dbReference type="ARBA" id="ARBA00022840"/>
    </source>
</evidence>
<keyword evidence="5" id="KW-0413">Isomerase</keyword>
<feature type="domain" description="UvrD-like helicase C-terminal" evidence="12">
    <location>
        <begin position="498"/>
        <end position="554"/>
    </location>
</feature>
<dbReference type="PANTHER" id="PTHR11070:SF2">
    <property type="entry name" value="ATP-DEPENDENT DNA HELICASE SRS2"/>
    <property type="match status" value="1"/>
</dbReference>
<dbReference type="Proteomes" id="UP000011131">
    <property type="component" value="Chromosome"/>
</dbReference>
<evidence type="ECO:0000259" key="12">
    <source>
        <dbReference type="Pfam" id="PF13361"/>
    </source>
</evidence>
<dbReference type="KEGG" id="msd:MYSTI_04334"/>
<protein>
    <recommendedName>
        <fullName evidence="7">DNA 3'-5' helicase</fullName>
        <ecNumber evidence="7">5.6.2.4</ecNumber>
    </recommendedName>
    <alternativeName>
        <fullName evidence="8">DNA 3'-5' helicase II</fullName>
    </alternativeName>
</protein>
<evidence type="ECO:0000256" key="8">
    <source>
        <dbReference type="ARBA" id="ARBA00034923"/>
    </source>
</evidence>
<dbReference type="GO" id="GO:0043138">
    <property type="term" value="F:3'-5' DNA helicase activity"/>
    <property type="evidence" value="ECO:0007669"/>
    <property type="project" value="UniProtKB-EC"/>
</dbReference>
<dbReference type="GO" id="GO:0005524">
    <property type="term" value="F:ATP binding"/>
    <property type="evidence" value="ECO:0007669"/>
    <property type="project" value="UniProtKB-KW"/>
</dbReference>
<dbReference type="InterPro" id="IPR014017">
    <property type="entry name" value="DNA_helicase_UvrD-like_C"/>
</dbReference>
<dbReference type="Gene3D" id="3.40.50.300">
    <property type="entry name" value="P-loop containing nucleotide triphosphate hydrolases"/>
    <property type="match status" value="2"/>
</dbReference>
<evidence type="ECO:0000256" key="3">
    <source>
        <dbReference type="ARBA" id="ARBA00022806"/>
    </source>
</evidence>
<keyword evidence="3 13" id="KW-0347">Helicase</keyword>
<evidence type="ECO:0000256" key="7">
    <source>
        <dbReference type="ARBA" id="ARBA00034808"/>
    </source>
</evidence>
<dbReference type="eggNOG" id="COG0210">
    <property type="taxonomic scope" value="Bacteria"/>
</dbReference>
<feature type="region of interest" description="Disordered" evidence="10">
    <location>
        <begin position="60"/>
        <end position="96"/>
    </location>
</feature>
<comment type="catalytic activity">
    <reaction evidence="6">
        <text>Couples ATP hydrolysis with the unwinding of duplex DNA by translocating in the 3'-5' direction.</text>
        <dbReference type="EC" id="5.6.2.4"/>
    </reaction>
</comment>
<organism evidence="13 14">
    <name type="scientific">Myxococcus stipitatus (strain DSM 14675 / JCM 12634 / Mx s8)</name>
    <dbReference type="NCBI Taxonomy" id="1278073"/>
    <lineage>
        <taxon>Bacteria</taxon>
        <taxon>Pseudomonadati</taxon>
        <taxon>Myxococcota</taxon>
        <taxon>Myxococcia</taxon>
        <taxon>Myxococcales</taxon>
        <taxon>Cystobacterineae</taxon>
        <taxon>Myxococcaceae</taxon>
        <taxon>Myxococcus</taxon>
    </lineage>
</organism>
<dbReference type="InterPro" id="IPR027417">
    <property type="entry name" value="P-loop_NTPase"/>
</dbReference>
<dbReference type="InterPro" id="IPR000212">
    <property type="entry name" value="DNA_helicase_UvrD/REP"/>
</dbReference>
<evidence type="ECO:0000259" key="11">
    <source>
        <dbReference type="Pfam" id="PF00580"/>
    </source>
</evidence>
<dbReference type="AlphaFoldDB" id="L7UDE4"/>
<dbReference type="EC" id="5.6.2.4" evidence="7"/>
<gene>
    <name evidence="13" type="ordered locus">MYSTI_04334</name>
</gene>
<keyword evidence="1" id="KW-0547">Nucleotide-binding</keyword>